<protein>
    <submittedName>
        <fullName evidence="1">Uncharacterized protein</fullName>
    </submittedName>
</protein>
<evidence type="ECO:0000313" key="2">
    <source>
        <dbReference type="Proteomes" id="UP001139648"/>
    </source>
</evidence>
<evidence type="ECO:0000313" key="1">
    <source>
        <dbReference type="EMBL" id="MCP2360837.1"/>
    </source>
</evidence>
<dbReference type="AlphaFoldDB" id="A0A9X2GN57"/>
<dbReference type="EMBL" id="JAMZEB010000002">
    <property type="protein sequence ID" value="MCP2360837.1"/>
    <property type="molecule type" value="Genomic_DNA"/>
</dbReference>
<name>A0A9X2GN57_9ACTN</name>
<reference evidence="1" key="1">
    <citation type="submission" date="2022-06" db="EMBL/GenBank/DDBJ databases">
        <title>Sequencing the genomes of 1000 actinobacteria strains.</title>
        <authorList>
            <person name="Klenk H.-P."/>
        </authorList>
    </citation>
    <scope>NUCLEOTIDE SEQUENCE</scope>
    <source>
        <strain evidence="1">DSM 46694</strain>
    </source>
</reference>
<organism evidence="1 2">
    <name type="scientific">Nonomuraea thailandensis</name>
    <dbReference type="NCBI Taxonomy" id="1188745"/>
    <lineage>
        <taxon>Bacteria</taxon>
        <taxon>Bacillati</taxon>
        <taxon>Actinomycetota</taxon>
        <taxon>Actinomycetes</taxon>
        <taxon>Streptosporangiales</taxon>
        <taxon>Streptosporangiaceae</taxon>
        <taxon>Nonomuraea</taxon>
    </lineage>
</organism>
<proteinExistence type="predicted"/>
<sequence>MLAVLRHGLGREARAQAERVLHGGRPAGELAEEFGAYWVDGARGGGQDRFARLTVEFMVHAVRHPAVREQLVGLLFPGEGAGSGRHPPAVEGSGLGELPYDEADAILKSLDLGMRLLTLLAPERCPPELFPKALRLLAAPKADG</sequence>
<keyword evidence="2" id="KW-1185">Reference proteome</keyword>
<dbReference type="Proteomes" id="UP001139648">
    <property type="component" value="Unassembled WGS sequence"/>
</dbReference>
<gene>
    <name evidence="1" type="ORF">HD597_007857</name>
</gene>
<comment type="caution">
    <text evidence="1">The sequence shown here is derived from an EMBL/GenBank/DDBJ whole genome shotgun (WGS) entry which is preliminary data.</text>
</comment>
<accession>A0A9X2GN57</accession>